<dbReference type="RefSeq" id="XP_056054387.1">
    <property type="nucleotide sequence ID" value="XM_056197327.1"/>
</dbReference>
<feature type="region of interest" description="Disordered" evidence="1">
    <location>
        <begin position="1"/>
        <end position="41"/>
    </location>
</feature>
<sequence>MLSHSSKVGPKSNPLRNMLESDEDVGVSRCRSTGQTSKPFLGQDISVSRLSATLAASDARSVEPGPASPAYCLWTATISPCA</sequence>
<keyword evidence="3" id="KW-1185">Reference proteome</keyword>
<evidence type="ECO:0000256" key="1">
    <source>
        <dbReference type="SAM" id="MobiDB-lite"/>
    </source>
</evidence>
<dbReference type="AlphaFoldDB" id="A0A9W8UK96"/>
<reference evidence="2" key="1">
    <citation type="journal article" date="2023" name="Access Microbiol">
        <title>De-novo genome assembly for Akanthomyces muscarius, a biocontrol agent of insect agricultural pests.</title>
        <authorList>
            <person name="Erdos Z."/>
            <person name="Studholme D.J."/>
            <person name="Raymond B."/>
            <person name="Sharma M."/>
        </authorList>
    </citation>
    <scope>NUCLEOTIDE SEQUENCE</scope>
    <source>
        <strain evidence="2">Ve6</strain>
    </source>
</reference>
<protein>
    <submittedName>
        <fullName evidence="2">Uncharacterized protein</fullName>
    </submittedName>
</protein>
<proteinExistence type="predicted"/>
<dbReference type="KEGG" id="amus:LMH87_010203"/>
<name>A0A9W8UK96_AKAMU</name>
<organism evidence="2 3">
    <name type="scientific">Akanthomyces muscarius</name>
    <name type="common">Entomopathogenic fungus</name>
    <name type="synonym">Lecanicillium muscarium</name>
    <dbReference type="NCBI Taxonomy" id="2231603"/>
    <lineage>
        <taxon>Eukaryota</taxon>
        <taxon>Fungi</taxon>
        <taxon>Dikarya</taxon>
        <taxon>Ascomycota</taxon>
        <taxon>Pezizomycotina</taxon>
        <taxon>Sordariomycetes</taxon>
        <taxon>Hypocreomycetidae</taxon>
        <taxon>Hypocreales</taxon>
        <taxon>Cordycipitaceae</taxon>
        <taxon>Akanthomyces</taxon>
    </lineage>
</organism>
<evidence type="ECO:0000313" key="2">
    <source>
        <dbReference type="EMBL" id="KAJ4153729.1"/>
    </source>
</evidence>
<dbReference type="Proteomes" id="UP001144673">
    <property type="component" value="Chromosome 5"/>
</dbReference>
<accession>A0A9W8UK96</accession>
<evidence type="ECO:0000313" key="3">
    <source>
        <dbReference type="Proteomes" id="UP001144673"/>
    </source>
</evidence>
<gene>
    <name evidence="2" type="ORF">LMH87_010203</name>
</gene>
<dbReference type="EMBL" id="JAJHUN010000008">
    <property type="protein sequence ID" value="KAJ4153729.1"/>
    <property type="molecule type" value="Genomic_DNA"/>
</dbReference>
<dbReference type="GeneID" id="80897362"/>
<comment type="caution">
    <text evidence="2">The sequence shown here is derived from an EMBL/GenBank/DDBJ whole genome shotgun (WGS) entry which is preliminary data.</text>
</comment>